<sequence>MDRELERKIKRMTDEGLKDLDFNSELKGKVRQKLKRDKPYRRRWYAPVISLLIVVLLLFVFAVVKGEKLGFIGNEWLSGFFENSSNFDIEINASHGPSVSTFDGTITREDVVKPISFTKDERDRIFAKIESIDFEGGLDLPDGEGCNYQPYGGYDVKVRINKDNYEYQSSGCHTTADSRALDELWELMFEMIKQKPGYEEMVEPYYMI</sequence>
<keyword evidence="3" id="KW-1185">Reference proteome</keyword>
<keyword evidence="1" id="KW-0472">Membrane</keyword>
<dbReference type="Proteomes" id="UP000182062">
    <property type="component" value="Unassembled WGS sequence"/>
</dbReference>
<comment type="caution">
    <text evidence="2">The sequence shown here is derived from an EMBL/GenBank/DDBJ whole genome shotgun (WGS) entry which is preliminary data.</text>
</comment>
<reference evidence="2 3" key="1">
    <citation type="submission" date="2016-09" db="EMBL/GenBank/DDBJ databases">
        <title>Bacillus aquimaris SAMM genome sequence reveals colonization and biosurfactant production capacities.</title>
        <authorList>
            <person name="Waghmode S.R."/>
            <person name="Suryavanshi M.V."/>
        </authorList>
    </citation>
    <scope>NUCLEOTIDE SEQUENCE [LARGE SCALE GENOMIC DNA]</scope>
    <source>
        <strain evidence="2 3">SAMM</strain>
    </source>
</reference>
<dbReference type="EMBL" id="MINN01000106">
    <property type="protein sequence ID" value="OIU70430.1"/>
    <property type="molecule type" value="Genomic_DNA"/>
</dbReference>
<dbReference type="AlphaFoldDB" id="A0A1J6VX78"/>
<proteinExistence type="predicted"/>
<evidence type="ECO:0000313" key="3">
    <source>
        <dbReference type="Proteomes" id="UP000182062"/>
    </source>
</evidence>
<keyword evidence="1" id="KW-1133">Transmembrane helix</keyword>
<keyword evidence="1" id="KW-0812">Transmembrane</keyword>
<accession>A0A1J6VX78</accession>
<feature type="transmembrane region" description="Helical" evidence="1">
    <location>
        <begin position="44"/>
        <end position="64"/>
    </location>
</feature>
<evidence type="ECO:0000313" key="2">
    <source>
        <dbReference type="EMBL" id="OIU70430.1"/>
    </source>
</evidence>
<name>A0A1J6VX78_9BACI</name>
<organism evidence="2 3">
    <name type="scientific">Rossellomorea aquimaris</name>
    <dbReference type="NCBI Taxonomy" id="189382"/>
    <lineage>
        <taxon>Bacteria</taxon>
        <taxon>Bacillati</taxon>
        <taxon>Bacillota</taxon>
        <taxon>Bacilli</taxon>
        <taxon>Bacillales</taxon>
        <taxon>Bacillaceae</taxon>
        <taxon>Rossellomorea</taxon>
    </lineage>
</organism>
<gene>
    <name evidence="2" type="ORF">BHE18_11995</name>
</gene>
<evidence type="ECO:0000256" key="1">
    <source>
        <dbReference type="SAM" id="Phobius"/>
    </source>
</evidence>
<dbReference type="RefSeq" id="WP_071619558.1">
    <property type="nucleotide sequence ID" value="NZ_MINN01000106.1"/>
</dbReference>
<dbReference type="OrthoDB" id="2875064at2"/>
<protein>
    <submittedName>
        <fullName evidence="2">Uncharacterized protein</fullName>
    </submittedName>
</protein>